<evidence type="ECO:0000256" key="2">
    <source>
        <dbReference type="ARBA" id="ARBA00023012"/>
    </source>
</evidence>
<dbReference type="GO" id="GO:0032993">
    <property type="term" value="C:protein-DNA complex"/>
    <property type="evidence" value="ECO:0007669"/>
    <property type="project" value="TreeGrafter"/>
</dbReference>
<dbReference type="InterPro" id="IPR036388">
    <property type="entry name" value="WH-like_DNA-bd_sf"/>
</dbReference>
<dbReference type="Pfam" id="PF00072">
    <property type="entry name" value="Response_reg"/>
    <property type="match status" value="1"/>
</dbReference>
<dbReference type="GO" id="GO:0005829">
    <property type="term" value="C:cytosol"/>
    <property type="evidence" value="ECO:0007669"/>
    <property type="project" value="TreeGrafter"/>
</dbReference>
<dbReference type="InterPro" id="IPR001789">
    <property type="entry name" value="Sig_transdc_resp-reg_receiver"/>
</dbReference>
<dbReference type="RefSeq" id="WP_187466273.1">
    <property type="nucleotide sequence ID" value="NZ_JACSIT010000091.1"/>
</dbReference>
<dbReference type="InterPro" id="IPR039420">
    <property type="entry name" value="WalR-like"/>
</dbReference>
<keyword evidence="5" id="KW-0804">Transcription</keyword>
<dbReference type="SUPFAM" id="SSF46894">
    <property type="entry name" value="C-terminal effector domain of the bipartite response regulators"/>
    <property type="match status" value="1"/>
</dbReference>
<dbReference type="InterPro" id="IPR001867">
    <property type="entry name" value="OmpR/PhoB-type_DNA-bd"/>
</dbReference>
<evidence type="ECO:0000256" key="4">
    <source>
        <dbReference type="ARBA" id="ARBA00023125"/>
    </source>
</evidence>
<dbReference type="SUPFAM" id="SSF52172">
    <property type="entry name" value="CheY-like"/>
    <property type="match status" value="1"/>
</dbReference>
<feature type="modified residue" description="4-aspartylphosphate" evidence="6">
    <location>
        <position position="52"/>
    </location>
</feature>
<dbReference type="EMBL" id="JACSIT010000091">
    <property type="protein sequence ID" value="MBC6994188.1"/>
    <property type="molecule type" value="Genomic_DNA"/>
</dbReference>
<dbReference type="CDD" id="cd17574">
    <property type="entry name" value="REC_OmpR"/>
    <property type="match status" value="1"/>
</dbReference>
<feature type="domain" description="Response regulatory" evidence="8">
    <location>
        <begin position="3"/>
        <end position="117"/>
    </location>
</feature>
<evidence type="ECO:0000256" key="3">
    <source>
        <dbReference type="ARBA" id="ARBA00023015"/>
    </source>
</evidence>
<dbReference type="Gene3D" id="3.40.50.2300">
    <property type="match status" value="1"/>
</dbReference>
<organism evidence="10 11">
    <name type="scientific">Neolewinella lacunae</name>
    <dbReference type="NCBI Taxonomy" id="1517758"/>
    <lineage>
        <taxon>Bacteria</taxon>
        <taxon>Pseudomonadati</taxon>
        <taxon>Bacteroidota</taxon>
        <taxon>Saprospiria</taxon>
        <taxon>Saprospirales</taxon>
        <taxon>Lewinellaceae</taxon>
        <taxon>Neolewinella</taxon>
    </lineage>
</organism>
<evidence type="ECO:0000256" key="5">
    <source>
        <dbReference type="ARBA" id="ARBA00023163"/>
    </source>
</evidence>
<feature type="DNA-binding region" description="OmpR/PhoB-type" evidence="7">
    <location>
        <begin position="128"/>
        <end position="227"/>
    </location>
</feature>
<feature type="domain" description="OmpR/PhoB-type" evidence="9">
    <location>
        <begin position="128"/>
        <end position="227"/>
    </location>
</feature>
<dbReference type="Pfam" id="PF00486">
    <property type="entry name" value="Trans_reg_C"/>
    <property type="match status" value="1"/>
</dbReference>
<dbReference type="InterPro" id="IPR011006">
    <property type="entry name" value="CheY-like_superfamily"/>
</dbReference>
<evidence type="ECO:0000256" key="1">
    <source>
        <dbReference type="ARBA" id="ARBA00022553"/>
    </source>
</evidence>
<dbReference type="PROSITE" id="PS50110">
    <property type="entry name" value="RESPONSE_REGULATORY"/>
    <property type="match status" value="1"/>
</dbReference>
<keyword evidence="11" id="KW-1185">Reference proteome</keyword>
<dbReference type="Gene3D" id="1.10.10.10">
    <property type="entry name" value="Winged helix-like DNA-binding domain superfamily/Winged helix DNA-binding domain"/>
    <property type="match status" value="1"/>
</dbReference>
<dbReference type="InterPro" id="IPR016032">
    <property type="entry name" value="Sig_transdc_resp-reg_C-effctor"/>
</dbReference>
<evidence type="ECO:0000313" key="10">
    <source>
        <dbReference type="EMBL" id="MBC6994188.1"/>
    </source>
</evidence>
<dbReference type="AlphaFoldDB" id="A0A923PMZ1"/>
<dbReference type="PANTHER" id="PTHR48111">
    <property type="entry name" value="REGULATOR OF RPOS"/>
    <property type="match status" value="1"/>
</dbReference>
<name>A0A923PMZ1_9BACT</name>
<keyword evidence="1 6" id="KW-0597">Phosphoprotein</keyword>
<dbReference type="GO" id="GO:0000976">
    <property type="term" value="F:transcription cis-regulatory region binding"/>
    <property type="evidence" value="ECO:0007669"/>
    <property type="project" value="TreeGrafter"/>
</dbReference>
<dbReference type="PROSITE" id="PS51755">
    <property type="entry name" value="OMPR_PHOB"/>
    <property type="match status" value="1"/>
</dbReference>
<dbReference type="GO" id="GO:0006355">
    <property type="term" value="P:regulation of DNA-templated transcription"/>
    <property type="evidence" value="ECO:0007669"/>
    <property type="project" value="InterPro"/>
</dbReference>
<comment type="caution">
    <text evidence="10">The sequence shown here is derived from an EMBL/GenBank/DDBJ whole genome shotgun (WGS) entry which is preliminary data.</text>
</comment>
<accession>A0A923PMZ1</accession>
<dbReference type="Proteomes" id="UP000650081">
    <property type="component" value="Unassembled WGS sequence"/>
</dbReference>
<reference evidence="10" key="1">
    <citation type="submission" date="2020-08" db="EMBL/GenBank/DDBJ databases">
        <title>Lewinella bacteria from marine environments.</title>
        <authorList>
            <person name="Zhong Y."/>
        </authorList>
    </citation>
    <scope>NUCLEOTIDE SEQUENCE</scope>
    <source>
        <strain evidence="10">KCTC 42187</strain>
    </source>
</reference>
<evidence type="ECO:0000256" key="7">
    <source>
        <dbReference type="PROSITE-ProRule" id="PRU01091"/>
    </source>
</evidence>
<protein>
    <submittedName>
        <fullName evidence="10">Response regulator transcription factor</fullName>
    </submittedName>
</protein>
<evidence type="ECO:0000259" key="8">
    <source>
        <dbReference type="PROSITE" id="PS50110"/>
    </source>
</evidence>
<gene>
    <name evidence="10" type="ORF">H9S92_08445</name>
</gene>
<sequence length="227" mass="26358">MLRVLLVEDEENIRETVKLNLELDGFEVVTAENGRKALKHSQEQHFDVMVVDVMLPEVDGFQVVEQIRLTDRETPIIFLTAKDQAQDRIQGLKKGADDYLTKPFVFEELLLRVRRLIERTSKNPDVQPDLYTFGGNKINFATYEAVGNQGEFTLTKKEAMLLKLLTDRRGEVVSRQHILQSVWGYDVYPSTRTIDNFILSFRKYFEEDPRTPVHFLSVRGVGYKFVE</sequence>
<dbReference type="SMART" id="SM00448">
    <property type="entry name" value="REC"/>
    <property type="match status" value="1"/>
</dbReference>
<dbReference type="FunFam" id="3.40.50.2300:FF:000001">
    <property type="entry name" value="DNA-binding response regulator PhoB"/>
    <property type="match status" value="1"/>
</dbReference>
<evidence type="ECO:0000256" key="6">
    <source>
        <dbReference type="PROSITE-ProRule" id="PRU00169"/>
    </source>
</evidence>
<keyword evidence="3" id="KW-0805">Transcription regulation</keyword>
<proteinExistence type="predicted"/>
<dbReference type="GO" id="GO:0000156">
    <property type="term" value="F:phosphorelay response regulator activity"/>
    <property type="evidence" value="ECO:0007669"/>
    <property type="project" value="TreeGrafter"/>
</dbReference>
<dbReference type="SMART" id="SM00862">
    <property type="entry name" value="Trans_reg_C"/>
    <property type="match status" value="1"/>
</dbReference>
<keyword evidence="4 7" id="KW-0238">DNA-binding</keyword>
<keyword evidence="2" id="KW-0902">Two-component regulatory system</keyword>
<dbReference type="PANTHER" id="PTHR48111:SF21">
    <property type="entry name" value="DNA-BINDING DUAL MASTER TRANSCRIPTIONAL REGULATOR RPAA"/>
    <property type="match status" value="1"/>
</dbReference>
<evidence type="ECO:0000313" key="11">
    <source>
        <dbReference type="Proteomes" id="UP000650081"/>
    </source>
</evidence>
<evidence type="ECO:0000259" key="9">
    <source>
        <dbReference type="PROSITE" id="PS51755"/>
    </source>
</evidence>
<dbReference type="CDD" id="cd00383">
    <property type="entry name" value="trans_reg_C"/>
    <property type="match status" value="1"/>
</dbReference>